<dbReference type="EMBL" id="NCVQ01000006">
    <property type="protein sequence ID" value="PWZ24700.1"/>
    <property type="molecule type" value="Genomic_DNA"/>
</dbReference>
<evidence type="ECO:0000313" key="2">
    <source>
        <dbReference type="EMBL" id="PWZ24700.1"/>
    </source>
</evidence>
<sequence length="62" mass="6615">MCCAASPLPRCSSWCPPAVRQNVQQAARCSSPGSPPHPRASPDLRSPNIDAVHPSETTMIFV</sequence>
<accession>A0A3L6EUZ8</accession>
<reference evidence="2 3" key="1">
    <citation type="journal article" date="2018" name="Nat. Genet.">
        <title>Extensive intraspecific gene order and gene structural variations between Mo17 and other maize genomes.</title>
        <authorList>
            <person name="Sun S."/>
            <person name="Zhou Y."/>
            <person name="Chen J."/>
            <person name="Shi J."/>
            <person name="Zhao H."/>
            <person name="Zhao H."/>
            <person name="Song W."/>
            <person name="Zhang M."/>
            <person name="Cui Y."/>
            <person name="Dong X."/>
            <person name="Liu H."/>
            <person name="Ma X."/>
            <person name="Jiao Y."/>
            <person name="Wang B."/>
            <person name="Wei X."/>
            <person name="Stein J.C."/>
            <person name="Glaubitz J.C."/>
            <person name="Lu F."/>
            <person name="Yu G."/>
            <person name="Liang C."/>
            <person name="Fengler K."/>
            <person name="Li B."/>
            <person name="Rafalski A."/>
            <person name="Schnable P.S."/>
            <person name="Ware D.H."/>
            <person name="Buckler E.S."/>
            <person name="Lai J."/>
        </authorList>
    </citation>
    <scope>NUCLEOTIDE SEQUENCE [LARGE SCALE GENOMIC DNA]</scope>
    <source>
        <strain evidence="3">cv. Missouri 17</strain>
        <tissue evidence="2">Seedling</tissue>
    </source>
</reference>
<gene>
    <name evidence="2" type="ORF">Zm00014a_019637</name>
</gene>
<evidence type="ECO:0000256" key="1">
    <source>
        <dbReference type="SAM" id="MobiDB-lite"/>
    </source>
</evidence>
<feature type="region of interest" description="Disordered" evidence="1">
    <location>
        <begin position="26"/>
        <end position="62"/>
    </location>
</feature>
<name>A0A3L6EUZ8_MAIZE</name>
<evidence type="ECO:0000313" key="3">
    <source>
        <dbReference type="Proteomes" id="UP000251960"/>
    </source>
</evidence>
<dbReference type="Proteomes" id="UP000251960">
    <property type="component" value="Chromosome 5"/>
</dbReference>
<organism evidence="2 3">
    <name type="scientific">Zea mays</name>
    <name type="common">Maize</name>
    <dbReference type="NCBI Taxonomy" id="4577"/>
    <lineage>
        <taxon>Eukaryota</taxon>
        <taxon>Viridiplantae</taxon>
        <taxon>Streptophyta</taxon>
        <taxon>Embryophyta</taxon>
        <taxon>Tracheophyta</taxon>
        <taxon>Spermatophyta</taxon>
        <taxon>Magnoliopsida</taxon>
        <taxon>Liliopsida</taxon>
        <taxon>Poales</taxon>
        <taxon>Poaceae</taxon>
        <taxon>PACMAD clade</taxon>
        <taxon>Panicoideae</taxon>
        <taxon>Andropogonodae</taxon>
        <taxon>Andropogoneae</taxon>
        <taxon>Tripsacinae</taxon>
        <taxon>Zea</taxon>
    </lineage>
</organism>
<proteinExistence type="predicted"/>
<comment type="caution">
    <text evidence="2">The sequence shown here is derived from an EMBL/GenBank/DDBJ whole genome shotgun (WGS) entry which is preliminary data.</text>
</comment>
<dbReference type="AlphaFoldDB" id="A0A3L6EUZ8"/>
<protein>
    <submittedName>
        <fullName evidence="2">Uncharacterized protein</fullName>
    </submittedName>
</protein>